<dbReference type="Proteomes" id="UP001234178">
    <property type="component" value="Unassembled WGS sequence"/>
</dbReference>
<evidence type="ECO:0000256" key="1">
    <source>
        <dbReference type="SAM" id="MobiDB-lite"/>
    </source>
</evidence>
<sequence length="207" mass="24043">MGEGVEETRGRCSSCCWFGRSRQDCCLVPDPSEVSAVPRSSADLDYTLPEAGPSNIPDSTTIYTAEVDLSQLEGLTVEKKACACQKENSFLSEEERALYERVEEHKVREKAIEERRLREAKEKEDKTEVAKQTERKRTVNSRQQSQLPRKVDYLLPIRSIRGETIAKREKRRDKERCDRLKIAEATKKKEEEEEKLERMRKEITFVE</sequence>
<name>A0ABR0A8N8_9CRUS</name>
<comment type="caution">
    <text evidence="2">The sequence shown here is derived from an EMBL/GenBank/DDBJ whole genome shotgun (WGS) entry which is preliminary data.</text>
</comment>
<accession>A0ABR0A8N8</accession>
<gene>
    <name evidence="2" type="ORF">OUZ56_003336</name>
</gene>
<evidence type="ECO:0000313" key="2">
    <source>
        <dbReference type="EMBL" id="KAK4021419.1"/>
    </source>
</evidence>
<proteinExistence type="predicted"/>
<feature type="compositionally biased region" description="Basic and acidic residues" evidence="1">
    <location>
        <begin position="119"/>
        <end position="137"/>
    </location>
</feature>
<feature type="region of interest" description="Disordered" evidence="1">
    <location>
        <begin position="119"/>
        <end position="148"/>
    </location>
</feature>
<keyword evidence="3" id="KW-1185">Reference proteome</keyword>
<protein>
    <submittedName>
        <fullName evidence="2">Uncharacterized protein</fullName>
    </submittedName>
</protein>
<reference evidence="2 3" key="1">
    <citation type="journal article" date="2023" name="Nucleic Acids Res.">
        <title>The hologenome of Daphnia magna reveals possible DNA methylation and microbiome-mediated evolution of the host genome.</title>
        <authorList>
            <person name="Chaturvedi A."/>
            <person name="Li X."/>
            <person name="Dhandapani V."/>
            <person name="Marshall H."/>
            <person name="Kissane S."/>
            <person name="Cuenca-Cambronero M."/>
            <person name="Asole G."/>
            <person name="Calvet F."/>
            <person name="Ruiz-Romero M."/>
            <person name="Marangio P."/>
            <person name="Guigo R."/>
            <person name="Rago D."/>
            <person name="Mirbahai L."/>
            <person name="Eastwood N."/>
            <person name="Colbourne J.K."/>
            <person name="Zhou J."/>
            <person name="Mallon E."/>
            <person name="Orsini L."/>
        </authorList>
    </citation>
    <scope>NUCLEOTIDE SEQUENCE [LARGE SCALE GENOMIC DNA]</scope>
    <source>
        <strain evidence="2">LRV0_1</strain>
    </source>
</reference>
<organism evidence="2 3">
    <name type="scientific">Daphnia magna</name>
    <dbReference type="NCBI Taxonomy" id="35525"/>
    <lineage>
        <taxon>Eukaryota</taxon>
        <taxon>Metazoa</taxon>
        <taxon>Ecdysozoa</taxon>
        <taxon>Arthropoda</taxon>
        <taxon>Crustacea</taxon>
        <taxon>Branchiopoda</taxon>
        <taxon>Diplostraca</taxon>
        <taxon>Cladocera</taxon>
        <taxon>Anomopoda</taxon>
        <taxon>Daphniidae</taxon>
        <taxon>Daphnia</taxon>
    </lineage>
</organism>
<dbReference type="EMBL" id="JAOYFB010000036">
    <property type="protein sequence ID" value="KAK4021419.1"/>
    <property type="molecule type" value="Genomic_DNA"/>
</dbReference>
<evidence type="ECO:0000313" key="3">
    <source>
        <dbReference type="Proteomes" id="UP001234178"/>
    </source>
</evidence>